<dbReference type="PANTHER" id="PTHR30591:SF1">
    <property type="entry name" value="RECBCD ENZYME SUBUNIT RECC"/>
    <property type="match status" value="1"/>
</dbReference>
<keyword evidence="7" id="KW-0067">ATP-binding</keyword>
<keyword evidence="1" id="KW-0540">Nuclease</keyword>
<reference evidence="10 11" key="1">
    <citation type="submission" date="2024-10" db="EMBL/GenBank/DDBJ databases">
        <title>Burkholderia semiarida in Mexico.</title>
        <authorList>
            <person name="Estrada P."/>
        </authorList>
    </citation>
    <scope>NUCLEOTIDE SEQUENCE [LARGE SCALE GENOMIC DNA]</scope>
    <source>
        <strain evidence="10 11">CLM7-1</strain>
    </source>
</reference>
<evidence type="ECO:0000256" key="4">
    <source>
        <dbReference type="ARBA" id="ARBA00022801"/>
    </source>
</evidence>
<dbReference type="Gene3D" id="3.40.50.300">
    <property type="entry name" value="P-loop containing nucleotide triphosphate hydrolases"/>
    <property type="match status" value="1"/>
</dbReference>
<protein>
    <submittedName>
        <fullName evidence="10">Exodeoxyribonuclease V subunit gamma</fullName>
    </submittedName>
</protein>
<evidence type="ECO:0000256" key="5">
    <source>
        <dbReference type="ARBA" id="ARBA00022806"/>
    </source>
</evidence>
<keyword evidence="3" id="KW-0227">DNA damage</keyword>
<keyword evidence="11" id="KW-1185">Reference proteome</keyword>
<keyword evidence="9" id="KW-0234">DNA repair</keyword>
<keyword evidence="8" id="KW-0238">DNA-binding</keyword>
<dbReference type="InterPro" id="IPR027417">
    <property type="entry name" value="P-loop_NTPase"/>
</dbReference>
<keyword evidence="4" id="KW-0378">Hydrolase</keyword>
<feature type="non-terminal residue" evidence="10">
    <location>
        <position position="201"/>
    </location>
</feature>
<evidence type="ECO:0000256" key="1">
    <source>
        <dbReference type="ARBA" id="ARBA00022722"/>
    </source>
</evidence>
<feature type="non-terminal residue" evidence="10">
    <location>
        <position position="1"/>
    </location>
</feature>
<evidence type="ECO:0000256" key="6">
    <source>
        <dbReference type="ARBA" id="ARBA00022839"/>
    </source>
</evidence>
<dbReference type="PANTHER" id="PTHR30591">
    <property type="entry name" value="RECBCD ENZYME SUBUNIT RECC"/>
    <property type="match status" value="1"/>
</dbReference>
<name>A0ABW7LF24_9BURK</name>
<keyword evidence="6" id="KW-0269">Exonuclease</keyword>
<evidence type="ECO:0000256" key="3">
    <source>
        <dbReference type="ARBA" id="ARBA00022763"/>
    </source>
</evidence>
<organism evidence="10 11">
    <name type="scientific">Burkholderia semiarida</name>
    <dbReference type="NCBI Taxonomy" id="2843303"/>
    <lineage>
        <taxon>Bacteria</taxon>
        <taxon>Pseudomonadati</taxon>
        <taxon>Pseudomonadota</taxon>
        <taxon>Betaproteobacteria</taxon>
        <taxon>Burkholderiales</taxon>
        <taxon>Burkholderiaceae</taxon>
        <taxon>Burkholderia</taxon>
        <taxon>Burkholderia cepacia complex</taxon>
    </lineage>
</organism>
<dbReference type="SUPFAM" id="SSF52540">
    <property type="entry name" value="P-loop containing nucleoside triphosphate hydrolases"/>
    <property type="match status" value="1"/>
</dbReference>
<keyword evidence="5" id="KW-0347">Helicase</keyword>
<evidence type="ECO:0000256" key="7">
    <source>
        <dbReference type="ARBA" id="ARBA00022840"/>
    </source>
</evidence>
<dbReference type="EMBL" id="JBIMPM010000125">
    <property type="protein sequence ID" value="MFH5256130.1"/>
    <property type="molecule type" value="Genomic_DNA"/>
</dbReference>
<keyword evidence="2" id="KW-0547">Nucleotide-binding</keyword>
<dbReference type="Proteomes" id="UP001609186">
    <property type="component" value="Unassembled WGS sequence"/>
</dbReference>
<evidence type="ECO:0000256" key="9">
    <source>
        <dbReference type="ARBA" id="ARBA00023204"/>
    </source>
</evidence>
<gene>
    <name evidence="10" type="ORF">ACGTRS_33385</name>
</gene>
<evidence type="ECO:0000313" key="10">
    <source>
        <dbReference type="EMBL" id="MFH5256130.1"/>
    </source>
</evidence>
<evidence type="ECO:0000313" key="11">
    <source>
        <dbReference type="Proteomes" id="UP001609186"/>
    </source>
</evidence>
<proteinExistence type="predicted"/>
<comment type="caution">
    <text evidence="10">The sequence shown here is derived from an EMBL/GenBank/DDBJ whole genome shotgun (WGS) entry which is preliminary data.</text>
</comment>
<accession>A0ABW7LF24</accession>
<sequence length="201" mass="21914">GDLSVAYPVARRTAPLLVQVQQRIRDLMPLAEHPPLEVARADRSIVFHSAHSVVRELEVLHDQLLQMLARPPDPAQPGQTPLAPRDVVVMLPSIETAAPSIRAVFGQYGRHDPRHIPFDIADLGARASSPLAVALQWLLRLPQQRCRLSELCDLLDVPAIAARMGLAADDLPQLTRWMAGAGIRWGLNAPQRGALGLQACG</sequence>
<evidence type="ECO:0000256" key="8">
    <source>
        <dbReference type="ARBA" id="ARBA00023125"/>
    </source>
</evidence>
<evidence type="ECO:0000256" key="2">
    <source>
        <dbReference type="ARBA" id="ARBA00022741"/>
    </source>
</evidence>